<evidence type="ECO:0000256" key="6">
    <source>
        <dbReference type="ARBA" id="ARBA00023125"/>
    </source>
</evidence>
<evidence type="ECO:0000256" key="1">
    <source>
        <dbReference type="ARBA" id="ARBA00004123"/>
    </source>
</evidence>
<evidence type="ECO:0000313" key="11">
    <source>
        <dbReference type="Ensembl" id="ENSMMDP00005007775.1"/>
    </source>
</evidence>
<evidence type="ECO:0000256" key="7">
    <source>
        <dbReference type="ARBA" id="ARBA00023163"/>
    </source>
</evidence>
<protein>
    <recommendedName>
        <fullName evidence="10">BED-type domain-containing protein</fullName>
    </recommendedName>
</protein>
<dbReference type="GO" id="GO:0003677">
    <property type="term" value="F:DNA binding"/>
    <property type="evidence" value="ECO:0007669"/>
    <property type="project" value="UniProtKB-KW"/>
</dbReference>
<keyword evidence="6" id="KW-0238">DNA-binding</keyword>
<reference evidence="11" key="2">
    <citation type="submission" date="2025-08" db="UniProtKB">
        <authorList>
            <consortium name="Ensembl"/>
        </authorList>
    </citation>
    <scope>IDENTIFICATION</scope>
</reference>
<dbReference type="PANTHER" id="PTHR46481:SF4">
    <property type="entry name" value="ZINC FINGER BED DOMAIN-CONTAINING PROTEIN 4"/>
    <property type="match status" value="1"/>
</dbReference>
<keyword evidence="8" id="KW-0539">Nucleus</keyword>
<keyword evidence="12" id="KW-1185">Reference proteome</keyword>
<dbReference type="GO" id="GO:0046983">
    <property type="term" value="F:protein dimerization activity"/>
    <property type="evidence" value="ECO:0007669"/>
    <property type="project" value="InterPro"/>
</dbReference>
<dbReference type="SUPFAM" id="SSF140996">
    <property type="entry name" value="Hermes dimerisation domain"/>
    <property type="match status" value="1"/>
</dbReference>
<dbReference type="Proteomes" id="UP000472263">
    <property type="component" value="Chromosome 7"/>
</dbReference>
<evidence type="ECO:0000256" key="9">
    <source>
        <dbReference type="PROSITE-ProRule" id="PRU00027"/>
    </source>
</evidence>
<dbReference type="GO" id="GO:0005634">
    <property type="term" value="C:nucleus"/>
    <property type="evidence" value="ECO:0007669"/>
    <property type="project" value="UniProtKB-SubCell"/>
</dbReference>
<keyword evidence="7" id="KW-0804">Transcription</keyword>
<keyword evidence="4" id="KW-0862">Zinc</keyword>
<dbReference type="InterPro" id="IPR008906">
    <property type="entry name" value="HATC_C_dom"/>
</dbReference>
<dbReference type="GO" id="GO:0008270">
    <property type="term" value="F:zinc ion binding"/>
    <property type="evidence" value="ECO:0007669"/>
    <property type="project" value="UniProtKB-KW"/>
</dbReference>
<dbReference type="SMART" id="SM00614">
    <property type="entry name" value="ZnF_BED"/>
    <property type="match status" value="1"/>
</dbReference>
<evidence type="ECO:0000256" key="5">
    <source>
        <dbReference type="ARBA" id="ARBA00023015"/>
    </source>
</evidence>
<dbReference type="InterPro" id="IPR036236">
    <property type="entry name" value="Znf_C2H2_sf"/>
</dbReference>
<evidence type="ECO:0000313" key="12">
    <source>
        <dbReference type="Proteomes" id="UP000472263"/>
    </source>
</evidence>
<dbReference type="SUPFAM" id="SSF53098">
    <property type="entry name" value="Ribonuclease H-like"/>
    <property type="match status" value="1"/>
</dbReference>
<dbReference type="Pfam" id="PF05699">
    <property type="entry name" value="Dimer_Tnp_hAT"/>
    <property type="match status" value="1"/>
</dbReference>
<feature type="domain" description="BED-type" evidence="10">
    <location>
        <begin position="26"/>
        <end position="82"/>
    </location>
</feature>
<dbReference type="SUPFAM" id="SSF57667">
    <property type="entry name" value="beta-beta-alpha zinc fingers"/>
    <property type="match status" value="1"/>
</dbReference>
<evidence type="ECO:0000256" key="3">
    <source>
        <dbReference type="ARBA" id="ARBA00022771"/>
    </source>
</evidence>
<dbReference type="Pfam" id="PF02892">
    <property type="entry name" value="zf-BED"/>
    <property type="match status" value="1"/>
</dbReference>
<proteinExistence type="predicted"/>
<dbReference type="Gene3D" id="1.10.10.1070">
    <property type="entry name" value="Zinc finger, BED domain-containing"/>
    <property type="match status" value="1"/>
</dbReference>
<dbReference type="InParanoid" id="A0A667WQ95"/>
<keyword evidence="3 9" id="KW-0863">Zinc-finger</keyword>
<dbReference type="PANTHER" id="PTHR46481">
    <property type="entry name" value="ZINC FINGER BED DOMAIN-CONTAINING PROTEIN 4"/>
    <property type="match status" value="1"/>
</dbReference>
<evidence type="ECO:0000256" key="2">
    <source>
        <dbReference type="ARBA" id="ARBA00022723"/>
    </source>
</evidence>
<name>A0A667WQ95_9TELE</name>
<dbReference type="Ensembl" id="ENSMMDT00005008009.1">
    <property type="protein sequence ID" value="ENSMMDP00005007775.1"/>
    <property type="gene ID" value="ENSMMDG00005004281.1"/>
</dbReference>
<organism evidence="11 12">
    <name type="scientific">Myripristis murdjan</name>
    <name type="common">pinecone soldierfish</name>
    <dbReference type="NCBI Taxonomy" id="586833"/>
    <lineage>
        <taxon>Eukaryota</taxon>
        <taxon>Metazoa</taxon>
        <taxon>Chordata</taxon>
        <taxon>Craniata</taxon>
        <taxon>Vertebrata</taxon>
        <taxon>Euteleostomi</taxon>
        <taxon>Actinopterygii</taxon>
        <taxon>Neopterygii</taxon>
        <taxon>Teleostei</taxon>
        <taxon>Neoteleostei</taxon>
        <taxon>Acanthomorphata</taxon>
        <taxon>Holocentriformes</taxon>
        <taxon>Holocentridae</taxon>
        <taxon>Myripristis</taxon>
    </lineage>
</organism>
<dbReference type="PROSITE" id="PS50808">
    <property type="entry name" value="ZF_BED"/>
    <property type="match status" value="1"/>
</dbReference>
<sequence length="613" mass="69580">MFSCNYSSEGLQVDSMWYLIYNAPAGVKSKVWRKFGFYMKDGLLDKSVAICKECKAALKYTGSTTNLNTHLVRRHGETGDEEASTASAKTRQDTDIQEFFQPKLSHNSARAMVITASIARFIVKDLRPYSVVENEGFRDMIKTLEPRYTIPSRQHFTDKCVPELYNKVKNEVKEQLFNTERVAITTDAWTSCATDSYVTITAHHISPDWELRSHVLQTRVFNESHTGKNIGALLKEACTDWNIAHKEPALVTDNARNMIAAGVEAEMTPHLSCFAHTLNLASQKAFQVDTAARLLGKVRKVVGFLHRNIKGAEILREKQQQLTLPSHKLIQDVSTRWNSSHDMLERFLEQQPAVFATLMSRELRKGEEVNSLNEKDICNAEDIVRLMAPVKVVTTILCEDEMPTVSMIAPLRAKLKKHFEAADEDTPLITEMKKAFKNDFEKRYTHLEDLLYTASAIDPRFKTLPFLSDDDAERIFISISAEATALLNKVNDEPLCKKRKSAALDQLFGETFEARAAARSSREKASEEVMRYRERNPLPLTDNPLQWWKAQVDLPLLSSLAKKYLCIPATSVASERVFSTAGDIVSAQRSVLRHDHVDQLIFLKKNLDKHKHT</sequence>
<dbReference type="InterPro" id="IPR012337">
    <property type="entry name" value="RNaseH-like_sf"/>
</dbReference>
<evidence type="ECO:0000256" key="8">
    <source>
        <dbReference type="ARBA" id="ARBA00023242"/>
    </source>
</evidence>
<dbReference type="AlphaFoldDB" id="A0A667WQ95"/>
<dbReference type="FunCoup" id="A0A667WQ95">
    <property type="interactions" value="2"/>
</dbReference>
<evidence type="ECO:0000256" key="4">
    <source>
        <dbReference type="ARBA" id="ARBA00022833"/>
    </source>
</evidence>
<reference evidence="11" key="1">
    <citation type="submission" date="2019-06" db="EMBL/GenBank/DDBJ databases">
        <authorList>
            <consortium name="Wellcome Sanger Institute Data Sharing"/>
        </authorList>
    </citation>
    <scope>NUCLEOTIDE SEQUENCE [LARGE SCALE GENOMIC DNA]</scope>
</reference>
<comment type="subcellular location">
    <subcellularLocation>
        <location evidence="1">Nucleus</location>
    </subcellularLocation>
</comment>
<dbReference type="InterPro" id="IPR052035">
    <property type="entry name" value="ZnF_BED_domain_contain"/>
</dbReference>
<accession>A0A667WQ95</accession>
<evidence type="ECO:0000259" key="10">
    <source>
        <dbReference type="PROSITE" id="PS50808"/>
    </source>
</evidence>
<reference evidence="11" key="3">
    <citation type="submission" date="2025-09" db="UniProtKB">
        <authorList>
            <consortium name="Ensembl"/>
        </authorList>
    </citation>
    <scope>IDENTIFICATION</scope>
</reference>
<dbReference type="InterPro" id="IPR003656">
    <property type="entry name" value="Znf_BED"/>
</dbReference>
<dbReference type="GeneTree" id="ENSGT00940000158431"/>
<keyword evidence="5" id="KW-0805">Transcription regulation</keyword>
<keyword evidence="2" id="KW-0479">Metal-binding</keyword>